<dbReference type="CDD" id="cd01949">
    <property type="entry name" value="GGDEF"/>
    <property type="match status" value="1"/>
</dbReference>
<dbReference type="InterPro" id="IPR003018">
    <property type="entry name" value="GAF"/>
</dbReference>
<dbReference type="InterPro" id="IPR029016">
    <property type="entry name" value="GAF-like_dom_sf"/>
</dbReference>
<dbReference type="GO" id="GO:0052621">
    <property type="term" value="F:diguanylate cyclase activity"/>
    <property type="evidence" value="ECO:0007669"/>
    <property type="project" value="UniProtKB-EC"/>
</dbReference>
<dbReference type="SMART" id="SM00267">
    <property type="entry name" value="GGDEF"/>
    <property type="match status" value="1"/>
</dbReference>
<evidence type="ECO:0000313" key="3">
    <source>
        <dbReference type="EMBL" id="KJY73341.1"/>
    </source>
</evidence>
<dbReference type="SUPFAM" id="SSF55781">
    <property type="entry name" value="GAF domain-like"/>
    <property type="match status" value="1"/>
</dbReference>
<dbReference type="Gene3D" id="3.30.70.270">
    <property type="match status" value="1"/>
</dbReference>
<dbReference type="PANTHER" id="PTHR45138:SF9">
    <property type="entry name" value="DIGUANYLATE CYCLASE DGCM-RELATED"/>
    <property type="match status" value="1"/>
</dbReference>
<sequence length="323" mass="36797">MSGYKYGSCYYGKIEDVDWERWQKLVDMIALLFDAPAAFVTQATTNGIEVLVASEQAPSQYCPGAYSDKNTNVYCHQVVQSNQVMYVADASEDEKWSDNPEYTEDQFSSYLGYPIQWPDGNSFGTLCVMDQRPTDYSDKLMTVLSFLRDTINSDLAYLYKANQLKVESRFDELTKALNRRGFTESFERHISLSNSFNRSSMLMYLDIDGFKAINDQWGHSVGDQILKDFATALLKSVRKSDLVARWGGDEFVVLLDSEQEVDKSRFVERLDESLKTSCQEHIPQYSIGSVELASNTDPNKLTDFLCKADAAMYDNKSLNKTKR</sequence>
<dbReference type="InterPro" id="IPR043128">
    <property type="entry name" value="Rev_trsase/Diguanyl_cyclase"/>
</dbReference>
<dbReference type="PANTHER" id="PTHR45138">
    <property type="entry name" value="REGULATORY COMPONENTS OF SENSORY TRANSDUCTION SYSTEM"/>
    <property type="match status" value="1"/>
</dbReference>
<dbReference type="EMBL" id="JXXR01000011">
    <property type="protein sequence ID" value="KJY73341.1"/>
    <property type="molecule type" value="Genomic_DNA"/>
</dbReference>
<dbReference type="AlphaFoldDB" id="A0A837G719"/>
<comment type="caution">
    <text evidence="3">The sequence shown here is derived from an EMBL/GenBank/DDBJ whole genome shotgun (WGS) entry which is preliminary data.</text>
</comment>
<protein>
    <recommendedName>
        <fullName evidence="1">diguanylate cyclase</fullName>
        <ecNumber evidence="1">2.7.7.65</ecNumber>
    </recommendedName>
</protein>
<dbReference type="InterPro" id="IPR050469">
    <property type="entry name" value="Diguanylate_Cyclase"/>
</dbReference>
<dbReference type="SUPFAM" id="SSF55073">
    <property type="entry name" value="Nucleotide cyclase"/>
    <property type="match status" value="1"/>
</dbReference>
<evidence type="ECO:0000256" key="2">
    <source>
        <dbReference type="ARBA" id="ARBA00034247"/>
    </source>
</evidence>
<dbReference type="InterPro" id="IPR000160">
    <property type="entry name" value="GGDEF_dom"/>
</dbReference>
<organism evidence="3">
    <name type="scientific">Vibrio coralliilyticus</name>
    <dbReference type="NCBI Taxonomy" id="190893"/>
    <lineage>
        <taxon>Bacteria</taxon>
        <taxon>Pseudomonadati</taxon>
        <taxon>Pseudomonadota</taxon>
        <taxon>Gammaproteobacteria</taxon>
        <taxon>Vibrionales</taxon>
        <taxon>Vibrionaceae</taxon>
        <taxon>Vibrio</taxon>
    </lineage>
</organism>
<dbReference type="EC" id="2.7.7.65" evidence="1"/>
<reference evidence="3" key="1">
    <citation type="journal article" date="2015" name="BMC Genomics">
        <title>Genome mining reveals unlocked bioactive potential of marine Gram-negative bacteria.</title>
        <authorList>
            <person name="Machado H."/>
            <person name="Sonnenschein E.C."/>
            <person name="Melchiorsen J."/>
            <person name="Gram L."/>
        </authorList>
    </citation>
    <scope>NUCLEOTIDE SEQUENCE</scope>
    <source>
        <strain evidence="3">S2052</strain>
    </source>
</reference>
<dbReference type="RefSeq" id="WP_045985948.1">
    <property type="nucleotide sequence ID" value="NZ_CM004383.1"/>
</dbReference>
<dbReference type="InterPro" id="IPR029787">
    <property type="entry name" value="Nucleotide_cyclase"/>
</dbReference>
<name>A0A837G719_9VIBR</name>
<accession>A0A837G719</accession>
<dbReference type="NCBIfam" id="TIGR00254">
    <property type="entry name" value="GGDEF"/>
    <property type="match status" value="1"/>
</dbReference>
<proteinExistence type="predicted"/>
<dbReference type="PROSITE" id="PS50887">
    <property type="entry name" value="GGDEF"/>
    <property type="match status" value="1"/>
</dbReference>
<dbReference type="Gene3D" id="3.30.450.40">
    <property type="match status" value="1"/>
</dbReference>
<comment type="catalytic activity">
    <reaction evidence="2">
        <text>2 GTP = 3',3'-c-di-GMP + 2 diphosphate</text>
        <dbReference type="Rhea" id="RHEA:24898"/>
        <dbReference type="ChEBI" id="CHEBI:33019"/>
        <dbReference type="ChEBI" id="CHEBI:37565"/>
        <dbReference type="ChEBI" id="CHEBI:58805"/>
        <dbReference type="EC" id="2.7.7.65"/>
    </reaction>
</comment>
<gene>
    <name evidence="3" type="ORF">TW71_11290</name>
</gene>
<dbReference type="Pfam" id="PF01590">
    <property type="entry name" value="GAF"/>
    <property type="match status" value="1"/>
</dbReference>
<dbReference type="Pfam" id="PF00990">
    <property type="entry name" value="GGDEF"/>
    <property type="match status" value="1"/>
</dbReference>
<evidence type="ECO:0000256" key="1">
    <source>
        <dbReference type="ARBA" id="ARBA00012528"/>
    </source>
</evidence>